<feature type="non-terminal residue" evidence="1">
    <location>
        <position position="23"/>
    </location>
</feature>
<proteinExistence type="predicted"/>
<dbReference type="AlphaFoldDB" id="A0A382WJJ8"/>
<reference evidence="1" key="1">
    <citation type="submission" date="2018-05" db="EMBL/GenBank/DDBJ databases">
        <authorList>
            <person name="Lanie J.A."/>
            <person name="Ng W.-L."/>
            <person name="Kazmierczak K.M."/>
            <person name="Andrzejewski T.M."/>
            <person name="Davidsen T.M."/>
            <person name="Wayne K.J."/>
            <person name="Tettelin H."/>
            <person name="Glass J.I."/>
            <person name="Rusch D."/>
            <person name="Podicherti R."/>
            <person name="Tsui H.-C.T."/>
            <person name="Winkler M.E."/>
        </authorList>
    </citation>
    <scope>NUCLEOTIDE SEQUENCE</scope>
</reference>
<feature type="non-terminal residue" evidence="1">
    <location>
        <position position="1"/>
    </location>
</feature>
<name>A0A382WJJ8_9ZZZZ</name>
<sequence>VAKCVTQTSRHWLIPTNMLNKSN</sequence>
<dbReference type="EMBL" id="UINC01160246">
    <property type="protein sequence ID" value="SVD58784.1"/>
    <property type="molecule type" value="Genomic_DNA"/>
</dbReference>
<evidence type="ECO:0000313" key="1">
    <source>
        <dbReference type="EMBL" id="SVD58784.1"/>
    </source>
</evidence>
<gene>
    <name evidence="1" type="ORF">METZ01_LOCUS411638</name>
</gene>
<organism evidence="1">
    <name type="scientific">marine metagenome</name>
    <dbReference type="NCBI Taxonomy" id="408172"/>
    <lineage>
        <taxon>unclassified sequences</taxon>
        <taxon>metagenomes</taxon>
        <taxon>ecological metagenomes</taxon>
    </lineage>
</organism>
<accession>A0A382WJJ8</accession>
<protein>
    <submittedName>
        <fullName evidence="1">Uncharacterized protein</fullName>
    </submittedName>
</protein>